<dbReference type="EMBL" id="MU393584">
    <property type="protein sequence ID" value="KAI4860489.1"/>
    <property type="molecule type" value="Genomic_DNA"/>
</dbReference>
<proteinExistence type="predicted"/>
<reference evidence="1 2" key="1">
    <citation type="journal article" date="2022" name="New Phytol.">
        <title>Ecological generalism drives hyperdiversity of secondary metabolite gene clusters in xylarialean endophytes.</title>
        <authorList>
            <person name="Franco M.E.E."/>
            <person name="Wisecaver J.H."/>
            <person name="Arnold A.E."/>
            <person name="Ju Y.M."/>
            <person name="Slot J.C."/>
            <person name="Ahrendt S."/>
            <person name="Moore L.P."/>
            <person name="Eastman K.E."/>
            <person name="Scott K."/>
            <person name="Konkel Z."/>
            <person name="Mondo S.J."/>
            <person name="Kuo A."/>
            <person name="Hayes R.D."/>
            <person name="Haridas S."/>
            <person name="Andreopoulos B."/>
            <person name="Riley R."/>
            <person name="LaButti K."/>
            <person name="Pangilinan J."/>
            <person name="Lipzen A."/>
            <person name="Amirebrahimi M."/>
            <person name="Yan J."/>
            <person name="Adam C."/>
            <person name="Keymanesh K."/>
            <person name="Ng V."/>
            <person name="Louie K."/>
            <person name="Northen T."/>
            <person name="Drula E."/>
            <person name="Henrissat B."/>
            <person name="Hsieh H.M."/>
            <person name="Youens-Clark K."/>
            <person name="Lutzoni F."/>
            <person name="Miadlikowska J."/>
            <person name="Eastwood D.C."/>
            <person name="Hamelin R.C."/>
            <person name="Grigoriev I.V."/>
            <person name="U'Ren J.M."/>
        </authorList>
    </citation>
    <scope>NUCLEOTIDE SEQUENCE [LARGE SCALE GENOMIC DNA]</scope>
    <source>
        <strain evidence="1 2">CBS 119005</strain>
    </source>
</reference>
<organism evidence="1 2">
    <name type="scientific">Hypoxylon rubiginosum</name>
    <dbReference type="NCBI Taxonomy" id="110542"/>
    <lineage>
        <taxon>Eukaryota</taxon>
        <taxon>Fungi</taxon>
        <taxon>Dikarya</taxon>
        <taxon>Ascomycota</taxon>
        <taxon>Pezizomycotina</taxon>
        <taxon>Sordariomycetes</taxon>
        <taxon>Xylariomycetidae</taxon>
        <taxon>Xylariales</taxon>
        <taxon>Hypoxylaceae</taxon>
        <taxon>Hypoxylon</taxon>
    </lineage>
</organism>
<name>A0ACB9YND9_9PEZI</name>
<comment type="caution">
    <text evidence="1">The sequence shown here is derived from an EMBL/GenBank/DDBJ whole genome shotgun (WGS) entry which is preliminary data.</text>
</comment>
<evidence type="ECO:0000313" key="2">
    <source>
        <dbReference type="Proteomes" id="UP001497700"/>
    </source>
</evidence>
<dbReference type="Proteomes" id="UP001497700">
    <property type="component" value="Unassembled WGS sequence"/>
</dbReference>
<keyword evidence="2" id="KW-1185">Reference proteome</keyword>
<gene>
    <name evidence="1" type="ORF">F4820DRAFT_107222</name>
</gene>
<accession>A0ACB9YND9</accession>
<evidence type="ECO:0000313" key="1">
    <source>
        <dbReference type="EMBL" id="KAI4860489.1"/>
    </source>
</evidence>
<sequence length="151" mass="16346">MEAPHTPPQPTTATDHAQHTGPLQPITPSNLTKQNKKRKPANVQPPPVIDLTGKDASRHKNDIASAAIMPHLNEMDRLARINKQVLGDLAKDLDAFVGSYKGDHLSEHRAQARSFVGMLVGHLNTAVFSATNGSLYASIRIRSSQPTTSSE</sequence>
<protein>
    <submittedName>
        <fullName evidence="1">Uncharacterized protein</fullName>
    </submittedName>
</protein>